<organism evidence="3 4">
    <name type="scientific">Oedothorax gibbosus</name>
    <dbReference type="NCBI Taxonomy" id="931172"/>
    <lineage>
        <taxon>Eukaryota</taxon>
        <taxon>Metazoa</taxon>
        <taxon>Ecdysozoa</taxon>
        <taxon>Arthropoda</taxon>
        <taxon>Chelicerata</taxon>
        <taxon>Arachnida</taxon>
        <taxon>Araneae</taxon>
        <taxon>Araneomorphae</taxon>
        <taxon>Entelegynae</taxon>
        <taxon>Araneoidea</taxon>
        <taxon>Linyphiidae</taxon>
        <taxon>Erigoninae</taxon>
        <taxon>Oedothorax</taxon>
    </lineage>
</organism>
<keyword evidence="2" id="KW-0812">Transmembrane</keyword>
<feature type="region of interest" description="Disordered" evidence="1">
    <location>
        <begin position="167"/>
        <end position="193"/>
    </location>
</feature>
<dbReference type="EMBL" id="JAFNEN010000064">
    <property type="protein sequence ID" value="KAG8196729.1"/>
    <property type="molecule type" value="Genomic_DNA"/>
</dbReference>
<keyword evidence="2" id="KW-0472">Membrane</keyword>
<comment type="caution">
    <text evidence="3">The sequence shown here is derived from an EMBL/GenBank/DDBJ whole genome shotgun (WGS) entry which is preliminary data.</text>
</comment>
<evidence type="ECO:0000256" key="1">
    <source>
        <dbReference type="SAM" id="MobiDB-lite"/>
    </source>
</evidence>
<evidence type="ECO:0000256" key="2">
    <source>
        <dbReference type="SAM" id="Phobius"/>
    </source>
</evidence>
<gene>
    <name evidence="3" type="ORF">JTE90_014465</name>
</gene>
<feature type="transmembrane region" description="Helical" evidence="2">
    <location>
        <begin position="102"/>
        <end position="120"/>
    </location>
</feature>
<keyword evidence="2" id="KW-1133">Transmembrane helix</keyword>
<proteinExistence type="predicted"/>
<accession>A0AAV6VJE3</accession>
<sequence>MFLQLKIQLTITGWDNKFVSHINEIHQVIYTRNPYQDFFRISHYELDGIVPDFNGCPSPVSAIGMDDSDEFNMKSKKGIQRLKLTQYSRELPQLRISFSVDAYLVSLLFLLVSLWVAVITKHLAIGEEKQFGNIGDGRGFQMQMWLVLFGSGVDEIPLCRAPRQKVPVGLSDATERENKSPPPPGTMNQDAACTKPGIQTLLG</sequence>
<dbReference type="AlphaFoldDB" id="A0AAV6VJE3"/>
<evidence type="ECO:0000313" key="4">
    <source>
        <dbReference type="Proteomes" id="UP000827092"/>
    </source>
</evidence>
<evidence type="ECO:0000313" key="3">
    <source>
        <dbReference type="EMBL" id="KAG8196729.1"/>
    </source>
</evidence>
<dbReference type="Proteomes" id="UP000827092">
    <property type="component" value="Unassembled WGS sequence"/>
</dbReference>
<reference evidence="3 4" key="1">
    <citation type="journal article" date="2022" name="Nat. Ecol. Evol.">
        <title>A masculinizing supergene underlies an exaggerated male reproductive morph in a spider.</title>
        <authorList>
            <person name="Hendrickx F."/>
            <person name="De Corte Z."/>
            <person name="Sonet G."/>
            <person name="Van Belleghem S.M."/>
            <person name="Kostlbacher S."/>
            <person name="Vangestel C."/>
        </authorList>
    </citation>
    <scope>NUCLEOTIDE SEQUENCE [LARGE SCALE GENOMIC DNA]</scope>
    <source>
        <strain evidence="3">W744_W776</strain>
    </source>
</reference>
<name>A0AAV6VJE3_9ARAC</name>
<protein>
    <submittedName>
        <fullName evidence="3">Uncharacterized protein</fullName>
    </submittedName>
</protein>
<keyword evidence="4" id="KW-1185">Reference proteome</keyword>